<reference evidence="1" key="1">
    <citation type="submission" date="2019-05" db="EMBL/GenBank/DDBJ databases">
        <title>Annotation for the trematode Paragonimus heterotremus.</title>
        <authorList>
            <person name="Choi Y.-J."/>
        </authorList>
    </citation>
    <scope>NUCLEOTIDE SEQUENCE</scope>
    <source>
        <strain evidence="1">LC</strain>
    </source>
</reference>
<protein>
    <submittedName>
        <fullName evidence="1">Uncharacterized protein</fullName>
    </submittedName>
</protein>
<sequence length="427" mass="48476">SSFLLNFVTNDIIGKTFGGFKDLGLELLPVSQLTDVGLISLVMSRGPRHLSGYFMGPPIPPPRPRYPLFFGNRPPLVPCGHLRPPPVWWSIPPGSTNRPPVFMDSQPPPPARSTCCPPPPIQVEETIEALFDSWLAQNESRLRECVLQRKAKNPKLPLFFASLTRWSSLIQHIRELRSNNSPVDPVLKNELVRLEQECSNPDLLDSVQMKLCKIRKKRRYKRRQKLRTQMSTDSVVVQSSVGEVLSRLQSLETDTSLETSTVSNENVTQRDVASEASVAKELDSKSQNLVTELGRVTAQCKDRLALLDELEQLRTARITQARKQGGLFPEALDLAFTAQINELRRMLKTQLESLEAAESVRKQSEEIISNSAPGEAHVTCCDHFPGLENWKKEILFGSESDQPQLPWRWKRFYHQADFDFVDFLRIR</sequence>
<keyword evidence="2" id="KW-1185">Reference proteome</keyword>
<comment type="caution">
    <text evidence="1">The sequence shown here is derived from an EMBL/GenBank/DDBJ whole genome shotgun (WGS) entry which is preliminary data.</text>
</comment>
<dbReference type="EMBL" id="LUCH01004329">
    <property type="protein sequence ID" value="KAF5399123.1"/>
    <property type="molecule type" value="Genomic_DNA"/>
</dbReference>
<dbReference type="InterPro" id="IPR031974">
    <property type="entry name" value="PDCD7"/>
</dbReference>
<evidence type="ECO:0000313" key="2">
    <source>
        <dbReference type="Proteomes" id="UP000748531"/>
    </source>
</evidence>
<accession>A0A8J4SIF7</accession>
<evidence type="ECO:0000313" key="1">
    <source>
        <dbReference type="EMBL" id="KAF5399123.1"/>
    </source>
</evidence>
<gene>
    <name evidence="1" type="ORF">PHET_07649</name>
</gene>
<dbReference type="Pfam" id="PF16021">
    <property type="entry name" value="PDCD7"/>
    <property type="match status" value="1"/>
</dbReference>
<name>A0A8J4SIF7_9TREM</name>
<proteinExistence type="predicted"/>
<dbReference type="AlphaFoldDB" id="A0A8J4SIF7"/>
<dbReference type="Proteomes" id="UP000748531">
    <property type="component" value="Unassembled WGS sequence"/>
</dbReference>
<dbReference type="OrthoDB" id="6265694at2759"/>
<organism evidence="1 2">
    <name type="scientific">Paragonimus heterotremus</name>
    <dbReference type="NCBI Taxonomy" id="100268"/>
    <lineage>
        <taxon>Eukaryota</taxon>
        <taxon>Metazoa</taxon>
        <taxon>Spiralia</taxon>
        <taxon>Lophotrochozoa</taxon>
        <taxon>Platyhelminthes</taxon>
        <taxon>Trematoda</taxon>
        <taxon>Digenea</taxon>
        <taxon>Plagiorchiida</taxon>
        <taxon>Troglotremata</taxon>
        <taxon>Troglotrematidae</taxon>
        <taxon>Paragonimus</taxon>
    </lineage>
</organism>
<feature type="non-terminal residue" evidence="1">
    <location>
        <position position="1"/>
    </location>
</feature>